<dbReference type="InterPro" id="IPR036188">
    <property type="entry name" value="FAD/NAD-bd_sf"/>
</dbReference>
<keyword evidence="3" id="KW-1185">Reference proteome</keyword>
<dbReference type="SUPFAM" id="SSF51905">
    <property type="entry name" value="FAD/NAD(P)-binding domain"/>
    <property type="match status" value="1"/>
</dbReference>
<name>A0A1X7G7X8_9SPHN</name>
<comment type="similarity">
    <text evidence="1">Belongs to the lycopene cyclase family.</text>
</comment>
<dbReference type="GO" id="GO:0016705">
    <property type="term" value="F:oxidoreductase activity, acting on paired donors, with incorporation or reduction of molecular oxygen"/>
    <property type="evidence" value="ECO:0007669"/>
    <property type="project" value="InterPro"/>
</dbReference>
<dbReference type="GO" id="GO:0045436">
    <property type="term" value="F:lycopene beta cyclase activity"/>
    <property type="evidence" value="ECO:0007669"/>
    <property type="project" value="InterPro"/>
</dbReference>
<sequence>MPRGKREGLLIAGGGLAGSLAALAMAKHRPDVPILLVEEGPAFGGSHVWSFFRSDIEEANWGLIEPLIVHCWPGYYVAFPGHSRKLKSEYCSARSEQLHAEVLEVLRPDQYRLNTKIVAVRENELVLAGGEKIRADGAIDARGAAHLTHLDLGWQKFVGREYRFAKPHGVDRPVIMDATVDQTDGYRFVYCLPFAEDRMLVEDTYYSESPSLDMEGIGARIDAYCALRGWQIAEQEREESGVLPVAMGGDFSGFWRAGGARVAKLGLRAGLFHPTTGYTFPDAVRAAMFLTRQKDFSGGALHDAFEGYASQTWKRREFYRTLDKMLFRAAEPHERYKVLERFYRLDPKLIARFYAAQSTTFDKMRILAGKPPVPIGRAVSALKKG</sequence>
<dbReference type="AlphaFoldDB" id="A0A1X7G7X8"/>
<dbReference type="InterPro" id="IPR010108">
    <property type="entry name" value="Lycopene_cyclase_b/e"/>
</dbReference>
<protein>
    <submittedName>
        <fullName evidence="2">Lycopene beta-cyclase</fullName>
    </submittedName>
</protein>
<dbReference type="Pfam" id="PF05834">
    <property type="entry name" value="Lycopene_cycl"/>
    <property type="match status" value="1"/>
</dbReference>
<gene>
    <name evidence="2" type="ORF">SAMN06295910_1319</name>
</gene>
<dbReference type="Proteomes" id="UP000192934">
    <property type="component" value="Chromosome I"/>
</dbReference>
<dbReference type="OrthoDB" id="5793379at2"/>
<dbReference type="RefSeq" id="WP_085218066.1">
    <property type="nucleotide sequence ID" value="NZ_LT840185.1"/>
</dbReference>
<evidence type="ECO:0000313" key="3">
    <source>
        <dbReference type="Proteomes" id="UP000192934"/>
    </source>
</evidence>
<accession>A0A1X7G7X8</accession>
<reference evidence="3" key="1">
    <citation type="submission" date="2017-04" db="EMBL/GenBank/DDBJ databases">
        <authorList>
            <person name="Varghese N."/>
            <person name="Submissions S."/>
        </authorList>
    </citation>
    <scope>NUCLEOTIDE SEQUENCE [LARGE SCALE GENOMIC DNA]</scope>
    <source>
        <strain evidence="3">Dd16</strain>
    </source>
</reference>
<dbReference type="EMBL" id="LT840185">
    <property type="protein sequence ID" value="SMF65604.1"/>
    <property type="molecule type" value="Genomic_DNA"/>
</dbReference>
<evidence type="ECO:0000256" key="1">
    <source>
        <dbReference type="ARBA" id="ARBA00006599"/>
    </source>
</evidence>
<dbReference type="InterPro" id="IPR008461">
    <property type="entry name" value="CrtY"/>
</dbReference>
<evidence type="ECO:0000313" key="2">
    <source>
        <dbReference type="EMBL" id="SMF65604.1"/>
    </source>
</evidence>
<dbReference type="NCBIfam" id="TIGR01790">
    <property type="entry name" value="carotene-cycl"/>
    <property type="match status" value="1"/>
</dbReference>
<dbReference type="STRING" id="941907.SAMN06295910_1319"/>
<proteinExistence type="inferred from homology"/>
<dbReference type="Gene3D" id="3.50.50.60">
    <property type="entry name" value="FAD/NAD(P)-binding domain"/>
    <property type="match status" value="1"/>
</dbReference>
<dbReference type="NCBIfam" id="TIGR01789">
    <property type="entry name" value="lycopene_cycl"/>
    <property type="match status" value="1"/>
</dbReference>
<dbReference type="GO" id="GO:0016117">
    <property type="term" value="P:carotenoid biosynthetic process"/>
    <property type="evidence" value="ECO:0007669"/>
    <property type="project" value="InterPro"/>
</dbReference>
<organism evidence="2 3">
    <name type="scientific">Allosphingosinicella indica</name>
    <dbReference type="NCBI Taxonomy" id="941907"/>
    <lineage>
        <taxon>Bacteria</taxon>
        <taxon>Pseudomonadati</taxon>
        <taxon>Pseudomonadota</taxon>
        <taxon>Alphaproteobacteria</taxon>
        <taxon>Sphingomonadales</taxon>
        <taxon>Sphingomonadaceae</taxon>
        <taxon>Allosphingosinicella</taxon>
    </lineage>
</organism>